<evidence type="ECO:0000313" key="2">
    <source>
        <dbReference type="EMBL" id="QLI82191.1"/>
    </source>
</evidence>
<protein>
    <submittedName>
        <fullName evidence="2">DUF4440 domain-containing protein</fullName>
    </submittedName>
</protein>
<dbReference type="EMBL" id="CP058952">
    <property type="protein sequence ID" value="QLI82191.1"/>
    <property type="molecule type" value="Genomic_DNA"/>
</dbReference>
<gene>
    <name evidence="2" type="ORF">HZU75_12005</name>
</gene>
<dbReference type="InterPro" id="IPR027843">
    <property type="entry name" value="DUF4440"/>
</dbReference>
<dbReference type="KEGG" id="cfon:HZU75_12005"/>
<dbReference type="Gene3D" id="3.10.450.50">
    <property type="match status" value="1"/>
</dbReference>
<dbReference type="RefSeq" id="WP_180306274.1">
    <property type="nucleotide sequence ID" value="NZ_CP058952.1"/>
</dbReference>
<evidence type="ECO:0000259" key="1">
    <source>
        <dbReference type="Pfam" id="PF14534"/>
    </source>
</evidence>
<dbReference type="Pfam" id="PF14534">
    <property type="entry name" value="DUF4440"/>
    <property type="match status" value="1"/>
</dbReference>
<dbReference type="InterPro" id="IPR032710">
    <property type="entry name" value="NTF2-like_dom_sf"/>
</dbReference>
<feature type="domain" description="DUF4440" evidence="1">
    <location>
        <begin position="11"/>
        <end position="113"/>
    </location>
</feature>
<name>A0A7D5VAF2_9NEIS</name>
<keyword evidence="3" id="KW-1185">Reference proteome</keyword>
<evidence type="ECO:0000313" key="3">
    <source>
        <dbReference type="Proteomes" id="UP000510822"/>
    </source>
</evidence>
<dbReference type="Proteomes" id="UP000510822">
    <property type="component" value="Chromosome"/>
</dbReference>
<accession>A0A7D5VAF2</accession>
<dbReference type="AlphaFoldDB" id="A0A7D5VAF2"/>
<dbReference type="SUPFAM" id="SSF54427">
    <property type="entry name" value="NTF2-like"/>
    <property type="match status" value="1"/>
</dbReference>
<proteinExistence type="predicted"/>
<organism evidence="2 3">
    <name type="scientific">Chitinibacter fontanus</name>
    <dbReference type="NCBI Taxonomy" id="1737446"/>
    <lineage>
        <taxon>Bacteria</taxon>
        <taxon>Pseudomonadati</taxon>
        <taxon>Pseudomonadota</taxon>
        <taxon>Betaproteobacteria</taxon>
        <taxon>Neisseriales</taxon>
        <taxon>Chitinibacteraceae</taxon>
        <taxon>Chitinibacter</taxon>
    </lineage>
</organism>
<sequence>MQTANLLDQLRTAEVRLHGTQIRQDHEQLCQLLHANFVEIGRTGLQFDRANIIEALKVETPYRVWSQDYELQVFSPELVLLRYKSAKLLDDDQLANCAVRSSIWKLEAENWQMIFHQGTAIEAFKKTQNYS</sequence>
<reference evidence="2 3" key="1">
    <citation type="journal article" date="2016" name="Int. J. Syst. Evol. Microbiol.">
        <title>Chitinibacter fontanus sp. nov., isolated from a spring.</title>
        <authorList>
            <person name="Sheu S.Y."/>
            <person name="Li Y.S."/>
            <person name="Young C.C."/>
            <person name="Chen W.M."/>
        </authorList>
    </citation>
    <scope>NUCLEOTIDE SEQUENCE [LARGE SCALE GENOMIC DNA]</scope>
    <source>
        <strain evidence="2 3">STM-7</strain>
    </source>
</reference>